<evidence type="ECO:0000256" key="7">
    <source>
        <dbReference type="ARBA" id="ARBA00022824"/>
    </source>
</evidence>
<dbReference type="Pfam" id="PF04188">
    <property type="entry name" value="Mannosyl_trans2"/>
    <property type="match status" value="1"/>
</dbReference>
<keyword evidence="6 10" id="KW-0812">Transmembrane</keyword>
<organism evidence="11 12">
    <name type="scientific">Candidatus Daviesbacteria bacterium GW2011_GWF2_38_6</name>
    <dbReference type="NCBI Taxonomy" id="1618432"/>
    <lineage>
        <taxon>Bacteria</taxon>
        <taxon>Candidatus Daviesiibacteriota</taxon>
    </lineage>
</organism>
<name>A0A0G0NGQ4_9BACT</name>
<dbReference type="PANTHER" id="PTHR12468">
    <property type="entry name" value="GPI MANNOSYLTRANSFERASE 2"/>
    <property type="match status" value="1"/>
</dbReference>
<evidence type="ECO:0000256" key="1">
    <source>
        <dbReference type="ARBA" id="ARBA00004477"/>
    </source>
</evidence>
<feature type="transmembrane region" description="Helical" evidence="10">
    <location>
        <begin position="282"/>
        <end position="306"/>
    </location>
</feature>
<dbReference type="GO" id="GO:0004376">
    <property type="term" value="F:GPI mannosyltransferase activity"/>
    <property type="evidence" value="ECO:0007669"/>
    <property type="project" value="InterPro"/>
</dbReference>
<feature type="transmembrane region" description="Helical" evidence="10">
    <location>
        <begin position="138"/>
        <end position="160"/>
    </location>
</feature>
<evidence type="ECO:0000256" key="4">
    <source>
        <dbReference type="ARBA" id="ARBA00022676"/>
    </source>
</evidence>
<keyword evidence="7" id="KW-0256">Endoplasmic reticulum</keyword>
<dbReference type="PANTHER" id="PTHR12468:SF2">
    <property type="entry name" value="GPI MANNOSYLTRANSFERASE 2"/>
    <property type="match status" value="1"/>
</dbReference>
<feature type="transmembrane region" description="Helical" evidence="10">
    <location>
        <begin position="100"/>
        <end position="126"/>
    </location>
</feature>
<keyword evidence="4" id="KW-0328">Glycosyltransferase</keyword>
<dbReference type="GO" id="GO:0016020">
    <property type="term" value="C:membrane"/>
    <property type="evidence" value="ECO:0007669"/>
    <property type="project" value="GOC"/>
</dbReference>
<accession>A0A0G0NGQ4</accession>
<evidence type="ECO:0000256" key="6">
    <source>
        <dbReference type="ARBA" id="ARBA00022692"/>
    </source>
</evidence>
<proteinExistence type="predicted"/>
<dbReference type="GO" id="GO:0031501">
    <property type="term" value="C:mannosyltransferase complex"/>
    <property type="evidence" value="ECO:0007669"/>
    <property type="project" value="TreeGrafter"/>
</dbReference>
<comment type="caution">
    <text evidence="11">The sequence shown here is derived from an EMBL/GenBank/DDBJ whole genome shotgun (WGS) entry which is preliminary data.</text>
</comment>
<comment type="pathway">
    <text evidence="2">Glycolipid biosynthesis; glycosylphosphatidylinositol-anchor biosynthesis.</text>
</comment>
<keyword evidence="5" id="KW-0808">Transferase</keyword>
<gene>
    <name evidence="11" type="ORF">US99_C0078G0004</name>
</gene>
<dbReference type="Proteomes" id="UP000034324">
    <property type="component" value="Unassembled WGS sequence"/>
</dbReference>
<feature type="transmembrane region" description="Helical" evidence="10">
    <location>
        <begin position="12"/>
        <end position="33"/>
    </location>
</feature>
<evidence type="ECO:0008006" key="13">
    <source>
        <dbReference type="Google" id="ProtNLM"/>
    </source>
</evidence>
<evidence type="ECO:0000313" key="12">
    <source>
        <dbReference type="Proteomes" id="UP000034324"/>
    </source>
</evidence>
<feature type="transmembrane region" description="Helical" evidence="10">
    <location>
        <begin position="180"/>
        <end position="206"/>
    </location>
</feature>
<evidence type="ECO:0000256" key="8">
    <source>
        <dbReference type="ARBA" id="ARBA00022989"/>
    </source>
</evidence>
<keyword evidence="9 10" id="KW-0472">Membrane</keyword>
<dbReference type="GO" id="GO:0000009">
    <property type="term" value="F:alpha-1,6-mannosyltransferase activity"/>
    <property type="evidence" value="ECO:0007669"/>
    <property type="project" value="InterPro"/>
</dbReference>
<sequence length="384" mass="43752">MQKLNPDTLRIILMFLLWQVALVIVLIFAINFIPLQYKDRFLGGGYINHQLAPELFSWANFDGEHYLAIAIFGYKEREQAFFPVYPGMISFLAKPFSPDLLSFLVNSTIAGLVISNLSFLLALMILWNLITIDYSKKIALFTLAAILLFPTSFYFGAVYSESLFLLLSVSSFYLARKRHWFSASFLGAVASATRVFGVLLLVALLIEAWEQKAKLSKSFWIFLIPSGLLIYMFYQYFTVGDPLAFYNLQGQVGEQHQSGLVLLPQVFFRYAKMLLTVDSGQLIYKTVILEFLVGLIFFLLPIYGYFKKMRLSYLTYAMLGFLLPSLTGSFSSVPRYVTVLFPSFLIMAVIINKLPNLLRIIILSFSALVLMVETALFLRGYWVA</sequence>
<keyword evidence="3" id="KW-0337">GPI-anchor biosynthesis</keyword>
<evidence type="ECO:0000256" key="3">
    <source>
        <dbReference type="ARBA" id="ARBA00022502"/>
    </source>
</evidence>
<evidence type="ECO:0000256" key="10">
    <source>
        <dbReference type="SAM" id="Phobius"/>
    </source>
</evidence>
<evidence type="ECO:0000256" key="5">
    <source>
        <dbReference type="ARBA" id="ARBA00022679"/>
    </source>
</evidence>
<evidence type="ECO:0000313" key="11">
    <source>
        <dbReference type="EMBL" id="KKQ76276.1"/>
    </source>
</evidence>
<evidence type="ECO:0000256" key="9">
    <source>
        <dbReference type="ARBA" id="ARBA00023136"/>
    </source>
</evidence>
<dbReference type="InterPro" id="IPR007315">
    <property type="entry name" value="PIG-V/Gpi18"/>
</dbReference>
<feature type="transmembrane region" description="Helical" evidence="10">
    <location>
        <begin position="361"/>
        <end position="382"/>
    </location>
</feature>
<dbReference type="EMBL" id="LBVC01000078">
    <property type="protein sequence ID" value="KKQ76276.1"/>
    <property type="molecule type" value="Genomic_DNA"/>
</dbReference>
<feature type="transmembrane region" description="Helical" evidence="10">
    <location>
        <begin position="313"/>
        <end position="330"/>
    </location>
</feature>
<comment type="subcellular location">
    <subcellularLocation>
        <location evidence="1">Endoplasmic reticulum membrane</location>
        <topology evidence="1">Multi-pass membrane protein</topology>
    </subcellularLocation>
</comment>
<protein>
    <recommendedName>
        <fullName evidence="13">Glycosyltransferase RgtA/B/C/D-like domain-containing protein</fullName>
    </recommendedName>
</protein>
<reference evidence="11 12" key="1">
    <citation type="journal article" date="2015" name="Nature">
        <title>rRNA introns, odd ribosomes, and small enigmatic genomes across a large radiation of phyla.</title>
        <authorList>
            <person name="Brown C.T."/>
            <person name="Hug L.A."/>
            <person name="Thomas B.C."/>
            <person name="Sharon I."/>
            <person name="Castelle C.J."/>
            <person name="Singh A."/>
            <person name="Wilkins M.J."/>
            <person name="Williams K.H."/>
            <person name="Banfield J.F."/>
        </authorList>
    </citation>
    <scope>NUCLEOTIDE SEQUENCE [LARGE SCALE GENOMIC DNA]</scope>
</reference>
<dbReference type="GO" id="GO:0006506">
    <property type="term" value="P:GPI anchor biosynthetic process"/>
    <property type="evidence" value="ECO:0007669"/>
    <property type="project" value="UniProtKB-UniPathway"/>
</dbReference>
<dbReference type="AlphaFoldDB" id="A0A0G0NGQ4"/>
<keyword evidence="8 10" id="KW-1133">Transmembrane helix</keyword>
<feature type="transmembrane region" description="Helical" evidence="10">
    <location>
        <begin position="336"/>
        <end position="354"/>
    </location>
</feature>
<evidence type="ECO:0000256" key="2">
    <source>
        <dbReference type="ARBA" id="ARBA00004687"/>
    </source>
</evidence>
<feature type="transmembrane region" description="Helical" evidence="10">
    <location>
        <begin position="218"/>
        <end position="237"/>
    </location>
</feature>
<dbReference type="UniPathway" id="UPA00196"/>